<comment type="caution">
    <text evidence="2">The sequence shown here is derived from an EMBL/GenBank/DDBJ whole genome shotgun (WGS) entry which is preliminary data.</text>
</comment>
<organism evidence="2 3">
    <name type="scientific">Xylanibacter brevis</name>
    <dbReference type="NCBI Taxonomy" id="83231"/>
    <lineage>
        <taxon>Bacteria</taxon>
        <taxon>Pseudomonadati</taxon>
        <taxon>Bacteroidota</taxon>
        <taxon>Bacteroidia</taxon>
        <taxon>Bacteroidales</taxon>
        <taxon>Prevotellaceae</taxon>
        <taxon>Xylanibacter</taxon>
    </lineage>
</organism>
<dbReference type="RefSeq" id="WP_094391365.1">
    <property type="nucleotide sequence ID" value="NZ_JADYTN010000016.1"/>
</dbReference>
<evidence type="ECO:0000313" key="3">
    <source>
        <dbReference type="Proteomes" id="UP001200470"/>
    </source>
</evidence>
<reference evidence="2 3" key="1">
    <citation type="submission" date="2020-12" db="EMBL/GenBank/DDBJ databases">
        <title>Whole genome sequences of gut porcine anaerobes.</title>
        <authorList>
            <person name="Kubasova T."/>
            <person name="Jahodarova E."/>
            <person name="Rychlik I."/>
        </authorList>
    </citation>
    <scope>NUCLEOTIDE SEQUENCE [LARGE SCALE GENOMIC DNA]</scope>
    <source>
        <strain evidence="2 3">An925</strain>
    </source>
</reference>
<keyword evidence="3" id="KW-1185">Reference proteome</keyword>
<proteinExistence type="predicted"/>
<dbReference type="InterPro" id="IPR046173">
    <property type="entry name" value="DUF6175"/>
</dbReference>
<sequence>MKKIICFLLGLMLCPNLFAQVYSNDAELVSEENGNVTLRSSGTADKKKEATALAIKSAFNTLFHSGVAGLKGGTPMIAVPRKDYDYRFFSESRYINYLTDEPKEVDDMKVTKKKKVVVTVTINTKSLIADLQHNSIAVSPTWVDGKKQVKATAALNPTIVIVPEVNSSNGTDFEAMRKAAENNEALKYALTRVTAEFAKHGYKTRNFITQLQNSKRDEMMRMGSKSDLKTKIVQQLPGDIVVKVDAKVLADNQNHIECNLNLSAVENQTNGNLAAATFPSGKYYKGSTGNTELVEYSMKKITADFFEQIKSSFEKMVADGREIYIDLTLSQSISDWDFDQDSPESGNNFKDALDDWLREHAQQSVYDMSNSTDKFVHIALNIPLWNAERGRSYTISNFSSDLRKFFRTQFGDNYKATITAQGQKLEIVIE</sequence>
<evidence type="ECO:0008006" key="4">
    <source>
        <dbReference type="Google" id="ProtNLM"/>
    </source>
</evidence>
<dbReference type="Proteomes" id="UP001200470">
    <property type="component" value="Unassembled WGS sequence"/>
</dbReference>
<gene>
    <name evidence="2" type="ORF">I6E12_08100</name>
</gene>
<dbReference type="Pfam" id="PF19672">
    <property type="entry name" value="DUF6175"/>
    <property type="match status" value="1"/>
</dbReference>
<keyword evidence="1" id="KW-0732">Signal</keyword>
<protein>
    <recommendedName>
        <fullName evidence="4">DUF541 domain-containing protein</fullName>
    </recommendedName>
</protein>
<feature type="signal peptide" evidence="1">
    <location>
        <begin position="1"/>
        <end position="19"/>
    </location>
</feature>
<evidence type="ECO:0000313" key="2">
    <source>
        <dbReference type="EMBL" id="MCF2564072.1"/>
    </source>
</evidence>
<name>A0ABS9CH59_9BACT</name>
<accession>A0ABS9CH59</accession>
<feature type="chain" id="PRO_5045719517" description="DUF541 domain-containing protein" evidence="1">
    <location>
        <begin position="20"/>
        <end position="430"/>
    </location>
</feature>
<evidence type="ECO:0000256" key="1">
    <source>
        <dbReference type="SAM" id="SignalP"/>
    </source>
</evidence>
<dbReference type="EMBL" id="JADYTN010000016">
    <property type="protein sequence ID" value="MCF2564072.1"/>
    <property type="molecule type" value="Genomic_DNA"/>
</dbReference>